<feature type="transmembrane region" description="Helical" evidence="9">
    <location>
        <begin position="413"/>
        <end position="434"/>
    </location>
</feature>
<dbReference type="EC" id="1.6.5.9" evidence="12"/>
<keyword evidence="7 9" id="KW-0472">Membrane</keyword>
<dbReference type="PANTHER" id="PTHR43507">
    <property type="entry name" value="NADH-UBIQUINONE OXIDOREDUCTASE CHAIN 4"/>
    <property type="match status" value="1"/>
</dbReference>
<evidence type="ECO:0000313" key="13">
    <source>
        <dbReference type="EMBL" id="RBP22762.1"/>
    </source>
</evidence>
<dbReference type="EMBL" id="JAOCKG010000001">
    <property type="protein sequence ID" value="MDH2049168.1"/>
    <property type="molecule type" value="Genomic_DNA"/>
</dbReference>
<comment type="similarity">
    <text evidence="2">Belongs to the complex I subunit 4 family.</text>
</comment>
<evidence type="ECO:0000256" key="2">
    <source>
        <dbReference type="ARBA" id="ARBA00009025"/>
    </source>
</evidence>
<feature type="transmembrane region" description="Helical" evidence="9">
    <location>
        <begin position="119"/>
        <end position="138"/>
    </location>
</feature>
<comment type="caution">
    <text evidence="12">The sequence shown here is derived from an EMBL/GenBank/DDBJ whole genome shotgun (WGS) entry which is preliminary data.</text>
</comment>
<feature type="transmembrane region" description="Helical" evidence="9">
    <location>
        <begin position="282"/>
        <end position="303"/>
    </location>
</feature>
<accession>J4J889</accession>
<proteinExistence type="inferred from homology"/>
<dbReference type="NCBIfam" id="TIGR01972">
    <property type="entry name" value="NDH_I_M"/>
    <property type="match status" value="1"/>
</dbReference>
<dbReference type="OrthoDB" id="9768329at2"/>
<evidence type="ECO:0000256" key="5">
    <source>
        <dbReference type="ARBA" id="ARBA00022989"/>
    </source>
</evidence>
<reference evidence="13 14" key="1">
    <citation type="submission" date="2018-06" db="EMBL/GenBank/DDBJ databases">
        <title>Genomic Encyclopedia of Type Strains, Phase III (KMG-III): the genomes of soil and plant-associated and newly described type strains.</title>
        <authorList>
            <person name="Whitman W."/>
        </authorList>
    </citation>
    <scope>NUCLEOTIDE SEQUENCE [LARGE SCALE GENOMIC DNA]</scope>
    <source>
        <strain evidence="13 14">CECT 7342</strain>
    </source>
</reference>
<dbReference type="GO" id="GO:0042773">
    <property type="term" value="P:ATP synthesis coupled electron transport"/>
    <property type="evidence" value="ECO:0007669"/>
    <property type="project" value="InterPro"/>
</dbReference>
<evidence type="ECO:0000256" key="3">
    <source>
        <dbReference type="ARBA" id="ARBA00022692"/>
    </source>
</evidence>
<dbReference type="InterPro" id="IPR010227">
    <property type="entry name" value="NADH_Q_OxRdtase_chainM/4"/>
</dbReference>
<evidence type="ECO:0000313" key="14">
    <source>
        <dbReference type="Proteomes" id="UP000252124"/>
    </source>
</evidence>
<reference evidence="12" key="2">
    <citation type="submission" date="2022-09" db="EMBL/GenBank/DDBJ databases">
        <title>Intensive care unit water sources are persistently colonized with multi-drug resistant bacteria and are the site of extensive horizontal gene transfer of antibiotic resistance genes.</title>
        <authorList>
            <person name="Diorio-Toth L."/>
        </authorList>
    </citation>
    <scope>NUCLEOTIDE SEQUENCE</scope>
    <source>
        <strain evidence="12">GD03676</strain>
    </source>
</reference>
<evidence type="ECO:0000259" key="11">
    <source>
        <dbReference type="Pfam" id="PF01059"/>
    </source>
</evidence>
<dbReference type="eggNOG" id="COG1008">
    <property type="taxonomic scope" value="Bacteria"/>
</dbReference>
<evidence type="ECO:0000256" key="4">
    <source>
        <dbReference type="ARBA" id="ARBA00022967"/>
    </source>
</evidence>
<feature type="transmembrane region" description="Helical" evidence="9">
    <location>
        <begin position="460"/>
        <end position="477"/>
    </location>
</feature>
<dbReference type="GO" id="GO:0015990">
    <property type="term" value="P:electron transport coupled proton transport"/>
    <property type="evidence" value="ECO:0007669"/>
    <property type="project" value="TreeGrafter"/>
</dbReference>
<dbReference type="PRINTS" id="PR01437">
    <property type="entry name" value="NUOXDRDTASE4"/>
</dbReference>
<dbReference type="GO" id="GO:0016020">
    <property type="term" value="C:membrane"/>
    <property type="evidence" value="ECO:0007669"/>
    <property type="project" value="UniProtKB-SubCell"/>
</dbReference>
<dbReference type="RefSeq" id="WP_006223761.1">
    <property type="nucleotide sequence ID" value="NZ_ALJE01000008.1"/>
</dbReference>
<dbReference type="NCBIfam" id="NF004499">
    <property type="entry name" value="PRK05846.1-3"/>
    <property type="match status" value="1"/>
</dbReference>
<protein>
    <submittedName>
        <fullName evidence="13">NADH dehydrogenase subunit M</fullName>
    </submittedName>
    <submittedName>
        <fullName evidence="12">NADH-quinone oxidoreductase subunit M</fullName>
        <ecNumber evidence="12">1.6.5.9</ecNumber>
    </submittedName>
</protein>
<gene>
    <name evidence="13" type="ORF">DFP87_102506</name>
    <name evidence="12" type="ORF">N5K24_02060</name>
</gene>
<keyword evidence="6" id="KW-0520">NAD</keyword>
<feature type="domain" description="NADH:quinone oxidoreductase/Mrp antiporter transmembrane" evidence="10">
    <location>
        <begin position="141"/>
        <end position="423"/>
    </location>
</feature>
<evidence type="ECO:0000313" key="15">
    <source>
        <dbReference type="Proteomes" id="UP001161276"/>
    </source>
</evidence>
<dbReference type="AlphaFoldDB" id="J4J889"/>
<dbReference type="NCBIfam" id="NF004501">
    <property type="entry name" value="PRK05846.1-5"/>
    <property type="match status" value="1"/>
</dbReference>
<keyword evidence="14" id="KW-1185">Reference proteome</keyword>
<dbReference type="GO" id="GO:0012505">
    <property type="term" value="C:endomembrane system"/>
    <property type="evidence" value="ECO:0007669"/>
    <property type="project" value="UniProtKB-SubCell"/>
</dbReference>
<dbReference type="Pfam" id="PF01059">
    <property type="entry name" value="Oxidored_q5_N"/>
    <property type="match status" value="1"/>
</dbReference>
<feature type="transmembrane region" description="Helical" evidence="9">
    <location>
        <begin position="380"/>
        <end position="401"/>
    </location>
</feature>
<keyword evidence="5 9" id="KW-1133">Transmembrane helix</keyword>
<evidence type="ECO:0000259" key="10">
    <source>
        <dbReference type="Pfam" id="PF00361"/>
    </source>
</evidence>
<accession>A0A366G776</accession>
<evidence type="ECO:0000256" key="1">
    <source>
        <dbReference type="ARBA" id="ARBA00004127"/>
    </source>
</evidence>
<evidence type="ECO:0000256" key="7">
    <source>
        <dbReference type="ARBA" id="ARBA00023136"/>
    </source>
</evidence>
<dbReference type="InterPro" id="IPR001750">
    <property type="entry name" value="ND/Mrp_TM"/>
</dbReference>
<keyword evidence="12" id="KW-0560">Oxidoreductase</keyword>
<evidence type="ECO:0000256" key="8">
    <source>
        <dbReference type="RuleBase" id="RU000320"/>
    </source>
</evidence>
<feature type="transmembrane region" description="Helical" evidence="9">
    <location>
        <begin position="92"/>
        <end position="112"/>
    </location>
</feature>
<sequence>MMASEMASNTFPWLTLAIFVPIVFGLLVLAVGRDDRPGLTRGLSLAGAVAGFLVTIPLYTGFDNTTAAMQFVEKASWIEAFNVNYHLGIDGISLWFVLLTAFITIIVVLAGWEVITSRVAQYMAAFLILSGLMVGVFVALDGMLFYVFFEATLIPMYIIIGAWGGDNRIYAAFKFFLYTLMGSLLTLIAFIYLWHASGGSFDILTWHKVKLGQTEQILIFVALLAAFAVKVPMWPVHTWLPDVHVEAPTGGSIVLAAIMLKLGAYGFLRFSLPITPDASHSLAGLMITLSLVAVIYIGLVAIIQEDMKKLVAYSSVAHMGFVTLGFFIFNTAGVEGAIVQMISHGFVSGAMFMCIGVLYDRMHSRRIADYGGVVNVMPRFATFFILFSMANSGLPATSGFVGEFMVIMGAVEHNFWIGLLAATALILGASYSLWMVKRVVLGDVANDHVRELTDINRREFVILGVMAIAVLYMGIYPKPFTDVMHVSVEALLQHVAVSKL</sequence>
<feature type="transmembrane region" description="Helical" evidence="9">
    <location>
        <begin position="12"/>
        <end position="31"/>
    </location>
</feature>
<feature type="transmembrane region" description="Helical" evidence="9">
    <location>
        <begin position="310"/>
        <end position="329"/>
    </location>
</feature>
<dbReference type="InterPro" id="IPR003918">
    <property type="entry name" value="NADH_UbQ_OxRdtase"/>
</dbReference>
<feature type="domain" description="NADH:ubiquinone oxidoreductase chain 4 N-terminal" evidence="11">
    <location>
        <begin position="71"/>
        <end position="133"/>
    </location>
</feature>
<dbReference type="EMBL" id="QNRM01000002">
    <property type="protein sequence ID" value="RBP22762.1"/>
    <property type="molecule type" value="Genomic_DNA"/>
</dbReference>
<dbReference type="GO" id="GO:0050136">
    <property type="term" value="F:NADH dehydrogenase (quinone) (non-electrogenic) activity"/>
    <property type="evidence" value="ECO:0007669"/>
    <property type="project" value="UniProtKB-EC"/>
</dbReference>
<dbReference type="Proteomes" id="UP000252124">
    <property type="component" value="Unassembled WGS sequence"/>
</dbReference>
<dbReference type="Pfam" id="PF00361">
    <property type="entry name" value="Proton_antipo_M"/>
    <property type="match status" value="1"/>
</dbReference>
<feature type="transmembrane region" description="Helical" evidence="9">
    <location>
        <begin position="217"/>
        <end position="240"/>
    </location>
</feature>
<keyword evidence="3 8" id="KW-0812">Transmembrane</keyword>
<feature type="transmembrane region" description="Helical" evidence="9">
    <location>
        <begin position="252"/>
        <end position="270"/>
    </location>
</feature>
<dbReference type="GO" id="GO:0008137">
    <property type="term" value="F:NADH dehydrogenase (ubiquinone) activity"/>
    <property type="evidence" value="ECO:0007669"/>
    <property type="project" value="InterPro"/>
</dbReference>
<evidence type="ECO:0000256" key="6">
    <source>
        <dbReference type="ARBA" id="ARBA00023027"/>
    </source>
</evidence>
<dbReference type="GeneID" id="99730737"/>
<dbReference type="InterPro" id="IPR000260">
    <property type="entry name" value="NADH4_N"/>
</dbReference>
<organism evidence="12 15">
    <name type="scientific">Achromobacter marplatensis</name>
    <dbReference type="NCBI Taxonomy" id="470868"/>
    <lineage>
        <taxon>Bacteria</taxon>
        <taxon>Pseudomonadati</taxon>
        <taxon>Pseudomonadota</taxon>
        <taxon>Betaproteobacteria</taxon>
        <taxon>Burkholderiales</taxon>
        <taxon>Alcaligenaceae</taxon>
        <taxon>Achromobacter</taxon>
    </lineage>
</organism>
<evidence type="ECO:0000256" key="9">
    <source>
        <dbReference type="SAM" id="Phobius"/>
    </source>
</evidence>
<feature type="transmembrane region" description="Helical" evidence="9">
    <location>
        <begin position="175"/>
        <end position="197"/>
    </location>
</feature>
<feature type="transmembrane region" description="Helical" evidence="9">
    <location>
        <begin position="43"/>
        <end position="62"/>
    </location>
</feature>
<keyword evidence="4" id="KW-1278">Translocase</keyword>
<dbReference type="PANTHER" id="PTHR43507:SF1">
    <property type="entry name" value="NADH-UBIQUINONE OXIDOREDUCTASE CHAIN 4"/>
    <property type="match status" value="1"/>
</dbReference>
<dbReference type="Proteomes" id="UP001161276">
    <property type="component" value="Unassembled WGS sequence"/>
</dbReference>
<name>J4J889_9BURK</name>
<comment type="subcellular location">
    <subcellularLocation>
        <location evidence="1">Endomembrane system</location>
        <topology evidence="1">Multi-pass membrane protein</topology>
    </subcellularLocation>
    <subcellularLocation>
        <location evidence="8">Membrane</location>
        <topology evidence="8">Multi-pass membrane protein</topology>
    </subcellularLocation>
</comment>
<feature type="transmembrane region" description="Helical" evidence="9">
    <location>
        <begin position="144"/>
        <end position="163"/>
    </location>
</feature>
<evidence type="ECO:0000313" key="12">
    <source>
        <dbReference type="EMBL" id="MDH2049168.1"/>
    </source>
</evidence>
<dbReference type="GO" id="GO:0048039">
    <property type="term" value="F:ubiquinone binding"/>
    <property type="evidence" value="ECO:0007669"/>
    <property type="project" value="TreeGrafter"/>
</dbReference>
<feature type="transmembrane region" description="Helical" evidence="9">
    <location>
        <begin position="341"/>
        <end position="359"/>
    </location>
</feature>